<feature type="region of interest" description="Disordered" evidence="1">
    <location>
        <begin position="1"/>
        <end position="29"/>
    </location>
</feature>
<gene>
    <name evidence="2" type="ORF">R9Z33_06390</name>
</gene>
<protein>
    <recommendedName>
        <fullName evidence="4">Anti-sigma factor NepR domain-containing protein</fullName>
    </recommendedName>
</protein>
<organism evidence="2 3">
    <name type="scientific">Sediminicoccus rosea</name>
    <dbReference type="NCBI Taxonomy" id="1225128"/>
    <lineage>
        <taxon>Bacteria</taxon>
        <taxon>Pseudomonadati</taxon>
        <taxon>Pseudomonadota</taxon>
        <taxon>Alphaproteobacteria</taxon>
        <taxon>Acetobacterales</taxon>
        <taxon>Roseomonadaceae</taxon>
        <taxon>Sediminicoccus</taxon>
    </lineage>
</organism>
<keyword evidence="3" id="KW-1185">Reference proteome</keyword>
<accession>A0ABZ0PN21</accession>
<evidence type="ECO:0000313" key="3">
    <source>
        <dbReference type="Proteomes" id="UP001305521"/>
    </source>
</evidence>
<dbReference type="Proteomes" id="UP001305521">
    <property type="component" value="Chromosome"/>
</dbReference>
<dbReference type="RefSeq" id="WP_318650473.1">
    <property type="nucleotide sequence ID" value="NZ_CP137852.1"/>
</dbReference>
<evidence type="ECO:0000256" key="1">
    <source>
        <dbReference type="SAM" id="MobiDB-lite"/>
    </source>
</evidence>
<reference evidence="2 3" key="1">
    <citation type="submission" date="2023-11" db="EMBL/GenBank/DDBJ databases">
        <title>Arctic aerobic anoxygenic photoheterotroph Sediminicoccus rosea KRV36 adapts its photosynthesis to long days of polar summer.</title>
        <authorList>
            <person name="Tomasch J."/>
            <person name="Kopejtka K."/>
            <person name="Bily T."/>
            <person name="Gardiner A.T."/>
            <person name="Gardian Z."/>
            <person name="Shivaramu S."/>
            <person name="Koblizek M."/>
            <person name="Engelhardt F."/>
            <person name="Kaftan D."/>
        </authorList>
    </citation>
    <scope>NUCLEOTIDE SEQUENCE [LARGE SCALE GENOMIC DNA]</scope>
    <source>
        <strain evidence="2 3">R-30</strain>
    </source>
</reference>
<sequence length="70" mass="7818">MPKDHDNSAKEKRVMSAARQKKRRTRDAAPDAAFDLWLDRGLNSMFGKVAEEPIPPELIALIEKSRKGGA</sequence>
<dbReference type="EMBL" id="CP137852">
    <property type="protein sequence ID" value="WPB86500.1"/>
    <property type="molecule type" value="Genomic_DNA"/>
</dbReference>
<proteinExistence type="predicted"/>
<name>A0ABZ0PN21_9PROT</name>
<feature type="compositionally biased region" description="Basic and acidic residues" evidence="1">
    <location>
        <begin position="1"/>
        <end position="14"/>
    </location>
</feature>
<evidence type="ECO:0000313" key="2">
    <source>
        <dbReference type="EMBL" id="WPB86500.1"/>
    </source>
</evidence>
<evidence type="ECO:0008006" key="4">
    <source>
        <dbReference type="Google" id="ProtNLM"/>
    </source>
</evidence>